<proteinExistence type="predicted"/>
<dbReference type="EMBL" id="CM000833">
    <property type="protein sequence ID" value="EET05272.1"/>
    <property type="molecule type" value="Genomic_DNA"/>
</dbReference>
<evidence type="ECO:0000256" key="1">
    <source>
        <dbReference type="SAM" id="MobiDB-lite"/>
    </source>
</evidence>
<sequence length="42" mass="4554">MRSPLDRRSGGRGGAGTSHHTSAARDVRPQIEFPLLLRVGLQ</sequence>
<name>A0A0E1W6J6_BURPE</name>
<reference evidence="2" key="1">
    <citation type="submission" date="2009-05" db="EMBL/GenBank/DDBJ databases">
        <authorList>
            <person name="Harkins D.M."/>
            <person name="DeShazer D."/>
            <person name="Woods D.E."/>
            <person name="Brinkac L.M."/>
            <person name="Brown K.A."/>
            <person name="Hung G.C."/>
            <person name="Tuanyok A."/>
            <person name="Zhang B."/>
            <person name="Nierman W.C."/>
        </authorList>
    </citation>
    <scope>NUCLEOTIDE SEQUENCE [LARGE SCALE GENOMIC DNA]</scope>
    <source>
        <strain evidence="2">1710a</strain>
    </source>
</reference>
<dbReference type="Proteomes" id="UP000001812">
    <property type="component" value="Chromosome II"/>
</dbReference>
<dbReference type="HOGENOM" id="CLU_3248439_0_0_4"/>
<protein>
    <submittedName>
        <fullName evidence="2">Uncharacterized protein</fullName>
    </submittedName>
</protein>
<gene>
    <name evidence="2" type="ORF">BURPS1710A_A3301</name>
</gene>
<evidence type="ECO:0000313" key="2">
    <source>
        <dbReference type="EMBL" id="EET05272.1"/>
    </source>
</evidence>
<feature type="region of interest" description="Disordered" evidence="1">
    <location>
        <begin position="1"/>
        <end position="29"/>
    </location>
</feature>
<organism evidence="2">
    <name type="scientific">Burkholderia pseudomallei 1710a</name>
    <dbReference type="NCBI Taxonomy" id="320371"/>
    <lineage>
        <taxon>Bacteria</taxon>
        <taxon>Pseudomonadati</taxon>
        <taxon>Pseudomonadota</taxon>
        <taxon>Betaproteobacteria</taxon>
        <taxon>Burkholderiales</taxon>
        <taxon>Burkholderiaceae</taxon>
        <taxon>Burkholderia</taxon>
        <taxon>pseudomallei group</taxon>
    </lineage>
</organism>
<accession>A0A0E1W6J6</accession>
<dbReference type="AlphaFoldDB" id="A0A0E1W6J6"/>